<feature type="transmembrane region" description="Helical" evidence="1">
    <location>
        <begin position="125"/>
        <end position="149"/>
    </location>
</feature>
<keyword evidence="1" id="KW-0472">Membrane</keyword>
<protein>
    <submittedName>
        <fullName evidence="2">Uncharacterized protein</fullName>
    </submittedName>
</protein>
<reference evidence="2 3" key="1">
    <citation type="submission" date="2013-03" db="EMBL/GenBank/DDBJ databases">
        <title>The Genome Sequence of Acinetobacter sp. CIP 110321.</title>
        <authorList>
            <consortium name="The Broad Institute Genome Sequencing Platform"/>
            <consortium name="The Broad Institute Genome Sequencing Center for Infectious Disease"/>
            <person name="Cerqueira G."/>
            <person name="Feldgarden M."/>
            <person name="Courvalin P."/>
            <person name="Perichon B."/>
            <person name="Grillot-Courvalin C."/>
            <person name="Clermont D."/>
            <person name="Rocha E."/>
            <person name="Yoon E.-J."/>
            <person name="Nemec A."/>
            <person name="Walker B."/>
            <person name="Young S.K."/>
            <person name="Zeng Q."/>
            <person name="Gargeya S."/>
            <person name="Fitzgerald M."/>
            <person name="Haas B."/>
            <person name="Abouelleil A."/>
            <person name="Alvarado L."/>
            <person name="Arachchi H.M."/>
            <person name="Berlin A.M."/>
            <person name="Chapman S.B."/>
            <person name="Dewar J."/>
            <person name="Goldberg J."/>
            <person name="Griggs A."/>
            <person name="Gujja S."/>
            <person name="Hansen M."/>
            <person name="Howarth C."/>
            <person name="Imamovic A."/>
            <person name="Larimer J."/>
            <person name="McCowan C."/>
            <person name="Murphy C."/>
            <person name="Neiman D."/>
            <person name="Pearson M."/>
            <person name="Priest M."/>
            <person name="Roberts A."/>
            <person name="Saif S."/>
            <person name="Shea T."/>
            <person name="Sisk P."/>
            <person name="Sykes S."/>
            <person name="Wortman J."/>
            <person name="Nusbaum C."/>
            <person name="Birren B."/>
        </authorList>
    </citation>
    <scope>NUCLEOTIDE SEQUENCE [LARGE SCALE GENOMIC DNA]</scope>
    <source>
        <strain evidence="2 3">CIP 110321</strain>
    </source>
</reference>
<dbReference type="RefSeq" id="WP_016162472.1">
    <property type="nucleotide sequence ID" value="NZ_JAKZGC010000015.1"/>
</dbReference>
<dbReference type="AlphaFoldDB" id="R9BDD1"/>
<evidence type="ECO:0000313" key="3">
    <source>
        <dbReference type="Proteomes" id="UP000016203"/>
    </source>
</evidence>
<feature type="transmembrane region" description="Helical" evidence="1">
    <location>
        <begin position="239"/>
        <end position="258"/>
    </location>
</feature>
<dbReference type="PATRIC" id="fig|1217699.3.peg.497"/>
<feature type="transmembrane region" description="Helical" evidence="1">
    <location>
        <begin position="155"/>
        <end position="172"/>
    </location>
</feature>
<comment type="caution">
    <text evidence="2">The sequence shown here is derived from an EMBL/GenBank/DDBJ whole genome shotgun (WGS) entry which is preliminary data.</text>
</comment>
<keyword evidence="1" id="KW-1133">Transmembrane helix</keyword>
<gene>
    <name evidence="2" type="ORF">F896_00514</name>
</gene>
<dbReference type="SUPFAM" id="SSF52540">
    <property type="entry name" value="P-loop containing nucleoside triphosphate hydrolases"/>
    <property type="match status" value="1"/>
</dbReference>
<sequence>MKKNYFLKRMFFQKEATVTLSLIGIHQFFIALSVYYLTLLIQNYQSKVDFKYNLMMYFFCMLFPYIPAFLSFISMQKWINKAHFDFVKILIKGPFFFPAQFKNIKLKDKFDSIISRNSFGTISSYFVFIHDALSLLLNSIFSMFVIGLLLPSELVGGYLISVLLSFIIIFLSHKKLDHAAVDSELKFINYSSLLAKGWSNLSLKNKINTNIWRSNLDKESENYYKSTIYLQILKQSINGLLAAVALIPTAYLIYHIIFNGYEDAAVIAAIIVNLTRIFNILSSLNSLLHLLIELPVMNAHFKVLFSFEDFLDKKINTATSGNITINGEKIYDYKDAFNMIEAASNGRFTLRGSNGSGKTTLLYYLKNLFGEKAILMPASHNFLMWGVDGKALSTGQLAIQTIKELYSQPENILFLDEWDANLDSQNKSEINQLLDNLSTQKIIVEVRH</sequence>
<dbReference type="CDD" id="cd00267">
    <property type="entry name" value="ABC_ATPase"/>
    <property type="match status" value="1"/>
</dbReference>
<accession>R9BDD1</accession>
<feature type="transmembrane region" description="Helical" evidence="1">
    <location>
        <begin position="20"/>
        <end position="42"/>
    </location>
</feature>
<evidence type="ECO:0000313" key="2">
    <source>
        <dbReference type="EMBL" id="EOR10386.1"/>
    </source>
</evidence>
<dbReference type="OrthoDB" id="19727at2"/>
<dbReference type="EMBL" id="AQFL01000004">
    <property type="protein sequence ID" value="EOR10386.1"/>
    <property type="molecule type" value="Genomic_DNA"/>
</dbReference>
<evidence type="ECO:0000256" key="1">
    <source>
        <dbReference type="SAM" id="Phobius"/>
    </source>
</evidence>
<organism evidence="2 3">
    <name type="scientific">Acinetobacter genomosp. 15BJ</name>
    <dbReference type="NCBI Taxonomy" id="106651"/>
    <lineage>
        <taxon>Bacteria</taxon>
        <taxon>Pseudomonadati</taxon>
        <taxon>Pseudomonadota</taxon>
        <taxon>Gammaproteobacteria</taxon>
        <taxon>Moraxellales</taxon>
        <taxon>Moraxellaceae</taxon>
        <taxon>Acinetobacter</taxon>
    </lineage>
</organism>
<keyword evidence="1" id="KW-0812">Transmembrane</keyword>
<dbReference type="Proteomes" id="UP000016203">
    <property type="component" value="Unassembled WGS sequence"/>
</dbReference>
<name>R9BDD1_9GAMM</name>
<dbReference type="Gene3D" id="3.40.50.300">
    <property type="entry name" value="P-loop containing nucleotide triphosphate hydrolases"/>
    <property type="match status" value="1"/>
</dbReference>
<dbReference type="InterPro" id="IPR027417">
    <property type="entry name" value="P-loop_NTPase"/>
</dbReference>
<dbReference type="HOGENOM" id="CLU_053315_0_0_6"/>
<feature type="transmembrane region" description="Helical" evidence="1">
    <location>
        <begin position="54"/>
        <end position="73"/>
    </location>
</feature>
<proteinExistence type="predicted"/>